<keyword evidence="1" id="KW-0812">Transmembrane</keyword>
<feature type="transmembrane region" description="Helical" evidence="1">
    <location>
        <begin position="108"/>
        <end position="127"/>
    </location>
</feature>
<feature type="transmembrane region" description="Helical" evidence="1">
    <location>
        <begin position="139"/>
        <end position="160"/>
    </location>
</feature>
<keyword evidence="1" id="KW-0472">Membrane</keyword>
<sequence length="284" mass="31362">MDARLKKKIFIAKIALLIFLTVFSFFVASSKAVKLPVFEKSVSTLEESKSVVMKVTGATIGLSFIISMLPDDWGTPLADTIADLNKYFVLLLGMLFLEGLLISKGIPVTFKILVPIALILLIAYLLTNKKIFKIIAKKIIVLSLVVIFAVPCSTTISNWLCNGGMTYVNETVTSAEEGTDKVEDLSGTEADKGFYEKISAIFSTAIDGVKDLFNYYKGMLGKFINSLAILVVAYFVIPVATFLLLLWILNQLFQFEGFRVGVPKVLKVKLDKESVNETEVEEAE</sequence>
<reference evidence="2 3" key="1">
    <citation type="submission" date="2017-10" db="EMBL/GenBank/DDBJ databases">
        <title>Resolving the taxonomy of Roseburia spp., Eubacterium rectale and Agathobacter spp. through phylogenomic analysis.</title>
        <authorList>
            <person name="Sheridan P.O."/>
            <person name="Walker A.W."/>
            <person name="Duncan S.H."/>
            <person name="Scott K.P."/>
            <person name="Toole P.W.O."/>
            <person name="Luis P."/>
            <person name="Flint H.J."/>
        </authorList>
    </citation>
    <scope>NUCLEOTIDE SEQUENCE [LARGE SCALE GENOMIC DNA]</scope>
    <source>
        <strain evidence="2 3">JK626</strain>
    </source>
</reference>
<evidence type="ECO:0008006" key="4">
    <source>
        <dbReference type="Google" id="ProtNLM"/>
    </source>
</evidence>
<protein>
    <recommendedName>
        <fullName evidence="4">Beta-carotene 15,15'-monooxygenase</fullName>
    </recommendedName>
</protein>
<comment type="caution">
    <text evidence="2">The sequence shown here is derived from an EMBL/GenBank/DDBJ whole genome shotgun (WGS) entry which is preliminary data.</text>
</comment>
<dbReference type="AlphaFoldDB" id="A0A2G3DUN4"/>
<evidence type="ECO:0000313" key="2">
    <source>
        <dbReference type="EMBL" id="PHU34661.1"/>
    </source>
</evidence>
<dbReference type="EMBL" id="PDYF01000014">
    <property type="protein sequence ID" value="PHU34661.1"/>
    <property type="molecule type" value="Genomic_DNA"/>
</dbReference>
<organism evidence="2 3">
    <name type="scientific">Pseudobutyrivibrio ruminis</name>
    <dbReference type="NCBI Taxonomy" id="46206"/>
    <lineage>
        <taxon>Bacteria</taxon>
        <taxon>Bacillati</taxon>
        <taxon>Bacillota</taxon>
        <taxon>Clostridia</taxon>
        <taxon>Lachnospirales</taxon>
        <taxon>Lachnospiraceae</taxon>
        <taxon>Pseudobutyrivibrio</taxon>
    </lineage>
</organism>
<accession>A0A2G3DUN4</accession>
<keyword evidence="1" id="KW-1133">Transmembrane helix</keyword>
<evidence type="ECO:0000313" key="3">
    <source>
        <dbReference type="Proteomes" id="UP000225889"/>
    </source>
</evidence>
<dbReference type="RefSeq" id="WP_099392121.1">
    <property type="nucleotide sequence ID" value="NZ_PDYF01000014.1"/>
</dbReference>
<evidence type="ECO:0000256" key="1">
    <source>
        <dbReference type="SAM" id="Phobius"/>
    </source>
</evidence>
<dbReference type="Proteomes" id="UP000225889">
    <property type="component" value="Unassembled WGS sequence"/>
</dbReference>
<gene>
    <name evidence="2" type="ORF">CSX01_08855</name>
</gene>
<name>A0A2G3DUN4_9FIRM</name>
<proteinExistence type="predicted"/>
<reference evidence="2 3" key="2">
    <citation type="submission" date="2017-10" db="EMBL/GenBank/DDBJ databases">
        <authorList>
            <person name="Banno H."/>
            <person name="Chua N.-H."/>
        </authorList>
    </citation>
    <scope>NUCLEOTIDE SEQUENCE [LARGE SCALE GENOMIC DNA]</scope>
    <source>
        <strain evidence="2 3">JK626</strain>
    </source>
</reference>
<feature type="transmembrane region" description="Helical" evidence="1">
    <location>
        <begin position="223"/>
        <end position="249"/>
    </location>
</feature>